<keyword evidence="1" id="KW-0378">Hydrolase</keyword>
<dbReference type="Proteomes" id="UP001203036">
    <property type="component" value="Unassembled WGS sequence"/>
</dbReference>
<protein>
    <submittedName>
        <fullName evidence="1">Alpha/beta hydrolase</fullName>
    </submittedName>
</protein>
<comment type="caution">
    <text evidence="1">The sequence shown here is derived from an EMBL/GenBank/DDBJ whole genome shotgun (WGS) entry which is preliminary data.</text>
</comment>
<organism evidence="1 2">
    <name type="scientific">Lutimaribacter degradans</name>
    <dbReference type="NCBI Taxonomy" id="2945989"/>
    <lineage>
        <taxon>Bacteria</taxon>
        <taxon>Pseudomonadati</taxon>
        <taxon>Pseudomonadota</taxon>
        <taxon>Alphaproteobacteria</taxon>
        <taxon>Rhodobacterales</taxon>
        <taxon>Roseobacteraceae</taxon>
        <taxon>Lutimaribacter</taxon>
    </lineage>
</organism>
<evidence type="ECO:0000313" key="1">
    <source>
        <dbReference type="EMBL" id="MCM2563639.1"/>
    </source>
</evidence>
<gene>
    <name evidence="1" type="ORF">M8744_15900</name>
</gene>
<dbReference type="EMBL" id="JAMQGO010000014">
    <property type="protein sequence ID" value="MCM2563639.1"/>
    <property type="molecule type" value="Genomic_DNA"/>
</dbReference>
<sequence length="294" mass="32049">MTMKLKSLAALGVALTAQASFAEEVQLGEDLTIHYETVGTGGTTILFVPGWAMSTEVFEKQLETFEGSTDYTFVTFDPRGQGDSSKTVGGHFYQQHGRDLNAFIEALELDNIVLGGWSFGGNAVLSYVDQFGTERLKGFVMIDAAPKSTGADNTTEWVWYSHDDADGFEAFFTMGPLLYRDDMIAGFAEWMLADTSAENIAWASAIAEKTNSTTMALLNAAGTFDDYTEDLTAMDGEIPLLYIVQEEWGPVVSEWAAANTPSAMVSATMPSHLGFWEDPDGFNAELMTFLEGID</sequence>
<accession>A0ACC6A219</accession>
<name>A0ACC6A219_9RHOB</name>
<reference evidence="1" key="1">
    <citation type="submission" date="2022-06" db="EMBL/GenBank/DDBJ databases">
        <title>Lutimaribacter sp. EGI FJ00013, a novel bacterium isolated from a salt lake sediment enrichment.</title>
        <authorList>
            <person name="Gao L."/>
            <person name="Fang B.-Z."/>
            <person name="Li W.-J."/>
        </authorList>
    </citation>
    <scope>NUCLEOTIDE SEQUENCE</scope>
    <source>
        <strain evidence="1">EGI FJ00013</strain>
    </source>
</reference>
<proteinExistence type="predicted"/>
<evidence type="ECO:0000313" key="2">
    <source>
        <dbReference type="Proteomes" id="UP001203036"/>
    </source>
</evidence>
<keyword evidence="2" id="KW-1185">Reference proteome</keyword>